<proteinExistence type="predicted"/>
<keyword evidence="2" id="KW-1133">Transmembrane helix</keyword>
<feature type="transmembrane region" description="Helical" evidence="2">
    <location>
        <begin position="241"/>
        <end position="260"/>
    </location>
</feature>
<keyword evidence="2" id="KW-0472">Membrane</keyword>
<feature type="transmembrane region" description="Helical" evidence="2">
    <location>
        <begin position="180"/>
        <end position="199"/>
    </location>
</feature>
<accession>A0A7E4UTG3</accession>
<evidence type="ECO:0000313" key="4">
    <source>
        <dbReference type="WBParaSite" id="Pan_g12638.t1"/>
    </source>
</evidence>
<name>A0A7E4UTG3_PANRE</name>
<keyword evidence="2" id="KW-0812">Transmembrane</keyword>
<reference evidence="4" key="2">
    <citation type="submission" date="2020-10" db="UniProtKB">
        <authorList>
            <consortium name="WormBaseParasite"/>
        </authorList>
    </citation>
    <scope>IDENTIFICATION</scope>
</reference>
<reference evidence="3" key="1">
    <citation type="journal article" date="2013" name="Genetics">
        <title>The draft genome and transcriptome of Panagrellus redivivus are shaped by the harsh demands of a free-living lifestyle.</title>
        <authorList>
            <person name="Srinivasan J."/>
            <person name="Dillman A.R."/>
            <person name="Macchietto M.G."/>
            <person name="Heikkinen L."/>
            <person name="Lakso M."/>
            <person name="Fracchia K.M."/>
            <person name="Antoshechkin I."/>
            <person name="Mortazavi A."/>
            <person name="Wong G."/>
            <person name="Sternberg P.W."/>
        </authorList>
    </citation>
    <scope>NUCLEOTIDE SEQUENCE [LARGE SCALE GENOMIC DNA]</scope>
    <source>
        <strain evidence="3">MT8872</strain>
    </source>
</reference>
<organism evidence="3 4">
    <name type="scientific">Panagrellus redivivus</name>
    <name type="common">Microworm</name>
    <dbReference type="NCBI Taxonomy" id="6233"/>
    <lineage>
        <taxon>Eukaryota</taxon>
        <taxon>Metazoa</taxon>
        <taxon>Ecdysozoa</taxon>
        <taxon>Nematoda</taxon>
        <taxon>Chromadorea</taxon>
        <taxon>Rhabditida</taxon>
        <taxon>Tylenchina</taxon>
        <taxon>Panagrolaimomorpha</taxon>
        <taxon>Panagrolaimoidea</taxon>
        <taxon>Panagrolaimidae</taxon>
        <taxon>Panagrellus</taxon>
    </lineage>
</organism>
<dbReference type="AlphaFoldDB" id="A0A7E4UTG3"/>
<sequence length="261" mass="28805">MDEGNFWRERWGLGVGKVVDMGEKPVPRAPGLGRGCYMSFGDWCLEPDGWMGFNTDELMGKQNKRSLECTFNAQATNQLFLSVNLTIMTTIKMSVTNDVADYPLQIITIIQIYHQPSTPKFSQTLSEKHMKTRQNAKSPPTPRPVDSVIKHPDHRHRNTTKQLPLLTQILKNPSDLYKNMRAFTVVAFLAIVAIALAQYNTGYTNTGTGYGTTGYGTGSNQYGTTAGYGYGNQRQYDYNSASSTGAAAALVTAVCAYAMLN</sequence>
<dbReference type="Proteomes" id="UP000492821">
    <property type="component" value="Unassembled WGS sequence"/>
</dbReference>
<dbReference type="WBParaSite" id="Pan_g12638.t1">
    <property type="protein sequence ID" value="Pan_g12638.t1"/>
    <property type="gene ID" value="Pan_g12638"/>
</dbReference>
<evidence type="ECO:0000256" key="1">
    <source>
        <dbReference type="SAM" id="MobiDB-lite"/>
    </source>
</evidence>
<protein>
    <submittedName>
        <fullName evidence="4">F5/8 type C domain-containing protein</fullName>
    </submittedName>
</protein>
<keyword evidence="3" id="KW-1185">Reference proteome</keyword>
<feature type="region of interest" description="Disordered" evidence="1">
    <location>
        <begin position="121"/>
        <end position="158"/>
    </location>
</feature>
<evidence type="ECO:0000256" key="2">
    <source>
        <dbReference type="SAM" id="Phobius"/>
    </source>
</evidence>
<evidence type="ECO:0000313" key="3">
    <source>
        <dbReference type="Proteomes" id="UP000492821"/>
    </source>
</evidence>